<dbReference type="InterPro" id="IPR000835">
    <property type="entry name" value="HTH_MarR-typ"/>
</dbReference>
<protein>
    <recommendedName>
        <fullName evidence="1">HTH marR-type domain-containing protein</fullName>
    </recommendedName>
</protein>
<dbReference type="AlphaFoldDB" id="A0A3B0TZW2"/>
<dbReference type="PANTHER" id="PTHR33164">
    <property type="entry name" value="TRANSCRIPTIONAL REGULATOR, MARR FAMILY"/>
    <property type="match status" value="1"/>
</dbReference>
<accession>A0A3B0TZW2</accession>
<sequence length="169" mass="19340">MNKVNALPETSFEHLRQTNLGRLIEDLHFYFDSQALQYLHQSGFPAIKSADAHVMRTMRIEGSRVTDMARQAGISKQAMSKLVSAFVRQGYLTWEVDPNDKRNRFAYVTNDGENLLANGITALQRAEQDIADVIGDSDLETFRQILLKVKHAKRIRQNTAVTHQQKRRV</sequence>
<dbReference type="GO" id="GO:0006950">
    <property type="term" value="P:response to stress"/>
    <property type="evidence" value="ECO:0007669"/>
    <property type="project" value="TreeGrafter"/>
</dbReference>
<evidence type="ECO:0000259" key="1">
    <source>
        <dbReference type="PROSITE" id="PS50995"/>
    </source>
</evidence>
<organism evidence="2">
    <name type="scientific">hydrothermal vent metagenome</name>
    <dbReference type="NCBI Taxonomy" id="652676"/>
    <lineage>
        <taxon>unclassified sequences</taxon>
        <taxon>metagenomes</taxon>
        <taxon>ecological metagenomes</taxon>
    </lineage>
</organism>
<proteinExistence type="predicted"/>
<dbReference type="InterPro" id="IPR039422">
    <property type="entry name" value="MarR/SlyA-like"/>
</dbReference>
<dbReference type="SMART" id="SM00347">
    <property type="entry name" value="HTH_MARR"/>
    <property type="match status" value="1"/>
</dbReference>
<dbReference type="PROSITE" id="PS50995">
    <property type="entry name" value="HTH_MARR_2"/>
    <property type="match status" value="1"/>
</dbReference>
<dbReference type="EMBL" id="UOEQ01000509">
    <property type="protein sequence ID" value="VAW24145.1"/>
    <property type="molecule type" value="Genomic_DNA"/>
</dbReference>
<feature type="domain" description="HTH marR-type" evidence="1">
    <location>
        <begin position="17"/>
        <end position="151"/>
    </location>
</feature>
<dbReference type="SUPFAM" id="SSF46785">
    <property type="entry name" value="Winged helix' DNA-binding domain"/>
    <property type="match status" value="1"/>
</dbReference>
<dbReference type="InterPro" id="IPR036388">
    <property type="entry name" value="WH-like_DNA-bd_sf"/>
</dbReference>
<dbReference type="Gene3D" id="1.10.10.10">
    <property type="entry name" value="Winged helix-like DNA-binding domain superfamily/Winged helix DNA-binding domain"/>
    <property type="match status" value="1"/>
</dbReference>
<dbReference type="InterPro" id="IPR036390">
    <property type="entry name" value="WH_DNA-bd_sf"/>
</dbReference>
<dbReference type="Pfam" id="PF12802">
    <property type="entry name" value="MarR_2"/>
    <property type="match status" value="1"/>
</dbReference>
<gene>
    <name evidence="2" type="ORF">MNBD_ALPHA11-1456</name>
</gene>
<dbReference type="PANTHER" id="PTHR33164:SF43">
    <property type="entry name" value="HTH-TYPE TRANSCRIPTIONAL REPRESSOR YETL"/>
    <property type="match status" value="1"/>
</dbReference>
<dbReference type="GO" id="GO:0003700">
    <property type="term" value="F:DNA-binding transcription factor activity"/>
    <property type="evidence" value="ECO:0007669"/>
    <property type="project" value="InterPro"/>
</dbReference>
<reference evidence="2" key="1">
    <citation type="submission" date="2018-06" db="EMBL/GenBank/DDBJ databases">
        <authorList>
            <person name="Zhirakovskaya E."/>
        </authorList>
    </citation>
    <scope>NUCLEOTIDE SEQUENCE</scope>
</reference>
<name>A0A3B0TZW2_9ZZZZ</name>
<evidence type="ECO:0000313" key="2">
    <source>
        <dbReference type="EMBL" id="VAW24145.1"/>
    </source>
</evidence>